<sequence>MRHIAIIVELLVLLILPAISHASSSAKITFSGRVFMVGCLIDQQGKSVQMLCGKSPHKQRITLASHSPSNAEFALPGNRGEAYVQWLNKQHTEADLIVRYR</sequence>
<dbReference type="AlphaFoldDB" id="A0AAP9DCY3"/>
<organism evidence="1 2">
    <name type="scientific">Leclercia adecarboxylata</name>
    <dbReference type="NCBI Taxonomy" id="83655"/>
    <lineage>
        <taxon>Bacteria</taxon>
        <taxon>Pseudomonadati</taxon>
        <taxon>Pseudomonadota</taxon>
        <taxon>Gammaproteobacteria</taxon>
        <taxon>Enterobacterales</taxon>
        <taxon>Enterobacteriaceae</taxon>
        <taxon>Leclercia</taxon>
    </lineage>
</organism>
<gene>
    <name evidence="1" type="ORF">ES815_20415</name>
</gene>
<proteinExistence type="predicted"/>
<dbReference type="EMBL" id="CP035382">
    <property type="protein sequence ID" value="QDK20539.1"/>
    <property type="molecule type" value="Genomic_DNA"/>
</dbReference>
<accession>A0AAP9DCY3</accession>
<dbReference type="Proteomes" id="UP000317812">
    <property type="component" value="Chromosome"/>
</dbReference>
<reference evidence="1 2" key="1">
    <citation type="submission" date="2019-01" db="EMBL/GenBank/DDBJ databases">
        <title>Florfenicol resistance in Enterobacteriaceae and whole-genome sequence analysis of florfenicol-resistant Leclercia adecarboxylata strain R25.</title>
        <authorList>
            <person name="Bao Q."/>
            <person name="Ying Y."/>
        </authorList>
    </citation>
    <scope>NUCLEOTIDE SEQUENCE [LARGE SCALE GENOMIC DNA]</scope>
    <source>
        <strain evidence="1 2">R25</strain>
    </source>
</reference>
<evidence type="ECO:0000313" key="1">
    <source>
        <dbReference type="EMBL" id="QDK20539.1"/>
    </source>
</evidence>
<protein>
    <submittedName>
        <fullName evidence="1">Uncharacterized protein</fullName>
    </submittedName>
</protein>
<evidence type="ECO:0000313" key="2">
    <source>
        <dbReference type="Proteomes" id="UP000317812"/>
    </source>
</evidence>
<dbReference type="RefSeq" id="WP_142489426.1">
    <property type="nucleotide sequence ID" value="NZ_CP035382.1"/>
</dbReference>
<name>A0AAP9DCY3_9ENTR</name>